<comment type="pathway">
    <text evidence="2 13">Glycolipid biosynthesis; lipid IV(A) biosynthesis; lipid IV(A) from (3R)-3-hydroxytetradecanoyl-[acyl-carrier-protein] and UDP-N-acetyl-alpha-D-glucosamine: step 6/6.</text>
</comment>
<dbReference type="EMBL" id="LBNE01000002">
    <property type="protein sequence ID" value="KKO72338.1"/>
    <property type="molecule type" value="Genomic_DNA"/>
</dbReference>
<dbReference type="PANTHER" id="PTHR42724">
    <property type="entry name" value="TETRAACYLDISACCHARIDE 4'-KINASE"/>
    <property type="match status" value="1"/>
</dbReference>
<dbReference type="PATRIC" id="fig|206506.3.peg.946"/>
<dbReference type="EC" id="2.7.1.130" evidence="3 13"/>
<keyword evidence="9 13" id="KW-0418">Kinase</keyword>
<evidence type="ECO:0000256" key="13">
    <source>
        <dbReference type="HAMAP-Rule" id="MF_00409"/>
    </source>
</evidence>
<evidence type="ECO:0000256" key="11">
    <source>
        <dbReference type="ARBA" id="ARBA00023098"/>
    </source>
</evidence>
<proteinExistence type="inferred from homology"/>
<evidence type="ECO:0000256" key="1">
    <source>
        <dbReference type="ARBA" id="ARBA00002274"/>
    </source>
</evidence>
<accession>A0A171KTX1</accession>
<dbReference type="AlphaFoldDB" id="A0A171KTX1"/>
<dbReference type="HAMAP" id="MF_00409">
    <property type="entry name" value="LpxK"/>
    <property type="match status" value="1"/>
</dbReference>
<keyword evidence="15" id="KW-1185">Reference proteome</keyword>
<dbReference type="GO" id="GO:0005886">
    <property type="term" value="C:plasma membrane"/>
    <property type="evidence" value="ECO:0007669"/>
    <property type="project" value="TreeGrafter"/>
</dbReference>
<dbReference type="Proteomes" id="UP000078084">
    <property type="component" value="Unassembled WGS sequence"/>
</dbReference>
<comment type="function">
    <text evidence="1 13">Transfers the gamma-phosphate of ATP to the 4'-position of a tetraacyldisaccharide 1-phosphate intermediate (termed DS-1-P) to form tetraacyldisaccharide 1,4'-bis-phosphate (lipid IVA).</text>
</comment>
<keyword evidence="5 13" id="KW-0444">Lipid biosynthesis</keyword>
<keyword evidence="11 13" id="KW-0443">Lipid metabolism</keyword>
<protein>
    <recommendedName>
        <fullName evidence="4 13">Tetraacyldisaccharide 4'-kinase</fullName>
        <ecNumber evidence="3 13">2.7.1.130</ecNumber>
    </recommendedName>
    <alternativeName>
        <fullName evidence="12 13">Lipid A 4'-kinase</fullName>
    </alternativeName>
</protein>
<evidence type="ECO:0000256" key="10">
    <source>
        <dbReference type="ARBA" id="ARBA00022840"/>
    </source>
</evidence>
<reference evidence="14 15" key="1">
    <citation type="submission" date="2015-04" db="EMBL/GenBank/DDBJ databases">
        <title>Genome sequence of Kerstersia gyiorum CG1.</title>
        <authorList>
            <person name="Greninger A.L."/>
            <person name="Kozyreva V."/>
            <person name="Chaturvedi V."/>
        </authorList>
    </citation>
    <scope>NUCLEOTIDE SEQUENCE [LARGE SCALE GENOMIC DNA]</scope>
    <source>
        <strain evidence="14 15">CG1</strain>
    </source>
</reference>
<organism evidence="14 15">
    <name type="scientific">Kerstersia gyiorum</name>
    <dbReference type="NCBI Taxonomy" id="206506"/>
    <lineage>
        <taxon>Bacteria</taxon>
        <taxon>Pseudomonadati</taxon>
        <taxon>Pseudomonadota</taxon>
        <taxon>Betaproteobacteria</taxon>
        <taxon>Burkholderiales</taxon>
        <taxon>Alcaligenaceae</taxon>
        <taxon>Kerstersia</taxon>
    </lineage>
</organism>
<dbReference type="Pfam" id="PF02606">
    <property type="entry name" value="LpxK"/>
    <property type="match status" value="1"/>
</dbReference>
<evidence type="ECO:0000256" key="8">
    <source>
        <dbReference type="ARBA" id="ARBA00022741"/>
    </source>
</evidence>
<keyword evidence="7 13" id="KW-0808">Transferase</keyword>
<dbReference type="RefSeq" id="WP_068368056.1">
    <property type="nucleotide sequence ID" value="NZ_LBNE01000002.1"/>
</dbReference>
<comment type="similarity">
    <text evidence="13">Belongs to the LpxK family.</text>
</comment>
<comment type="catalytic activity">
    <reaction evidence="13">
        <text>a lipid A disaccharide + ATP = a lipid IVA + ADP + H(+)</text>
        <dbReference type="Rhea" id="RHEA:67840"/>
        <dbReference type="ChEBI" id="CHEBI:15378"/>
        <dbReference type="ChEBI" id="CHEBI:30616"/>
        <dbReference type="ChEBI" id="CHEBI:176343"/>
        <dbReference type="ChEBI" id="CHEBI:176425"/>
        <dbReference type="ChEBI" id="CHEBI:456216"/>
        <dbReference type="EC" id="2.7.1.130"/>
    </reaction>
</comment>
<dbReference type="UniPathway" id="UPA00359">
    <property type="reaction ID" value="UER00482"/>
</dbReference>
<sequence length="365" mass="39143">MPSPLRASLTRFVQHQWQQGGWLSTLLRPLGALAAWHVRNKRAAYATGRKPSWRAPVPVIVIGNIYVGGTGKTPVTIATVNALRAQGWHPGVISRGYGADIGAAPRCGMAPLDATLYGDEPALIAAATGVPVGVHPKRPLAAQTLLARWPDIDILICDDGLQHLALQRDIEIVVQDERGTGNGRLLPAGPLREPVERLQDADIIITNRQALPARAAKATTTTAQRPMTVSMSLQPERYEHLSSGRSLPPAMFTAEAAGLPLAAAAGIGNPARYFAMLRQQGLHLDTTLPLPDHHAYDDNPFARLQAERILITAKDATKCRALADDRLWVVHAAPSFQPADWLARLPLPANGQAHAMNAPGQDGNG</sequence>
<evidence type="ECO:0000256" key="9">
    <source>
        <dbReference type="ARBA" id="ARBA00022777"/>
    </source>
</evidence>
<keyword evidence="8 13" id="KW-0547">Nucleotide-binding</keyword>
<dbReference type="InterPro" id="IPR003758">
    <property type="entry name" value="LpxK"/>
</dbReference>
<evidence type="ECO:0000313" key="15">
    <source>
        <dbReference type="Proteomes" id="UP000078084"/>
    </source>
</evidence>
<evidence type="ECO:0000256" key="7">
    <source>
        <dbReference type="ARBA" id="ARBA00022679"/>
    </source>
</evidence>
<dbReference type="GO" id="GO:0009245">
    <property type="term" value="P:lipid A biosynthetic process"/>
    <property type="evidence" value="ECO:0007669"/>
    <property type="project" value="UniProtKB-UniRule"/>
</dbReference>
<evidence type="ECO:0000256" key="4">
    <source>
        <dbReference type="ARBA" id="ARBA00016436"/>
    </source>
</evidence>
<gene>
    <name evidence="13" type="primary">lpxK</name>
    <name evidence="14" type="ORF">AAV32_04365</name>
</gene>
<keyword evidence="10 13" id="KW-0067">ATP-binding</keyword>
<evidence type="ECO:0000256" key="6">
    <source>
        <dbReference type="ARBA" id="ARBA00022556"/>
    </source>
</evidence>
<dbReference type="InterPro" id="IPR027417">
    <property type="entry name" value="P-loop_NTPase"/>
</dbReference>
<dbReference type="GO" id="GO:0009029">
    <property type="term" value="F:lipid-A 4'-kinase activity"/>
    <property type="evidence" value="ECO:0007669"/>
    <property type="project" value="UniProtKB-UniRule"/>
</dbReference>
<keyword evidence="6 13" id="KW-0441">Lipid A biosynthesis</keyword>
<dbReference type="GO" id="GO:0005524">
    <property type="term" value="F:ATP binding"/>
    <property type="evidence" value="ECO:0007669"/>
    <property type="project" value="UniProtKB-UniRule"/>
</dbReference>
<comment type="caution">
    <text evidence="14">The sequence shown here is derived from an EMBL/GenBank/DDBJ whole genome shotgun (WGS) entry which is preliminary data.</text>
</comment>
<evidence type="ECO:0000256" key="2">
    <source>
        <dbReference type="ARBA" id="ARBA00004870"/>
    </source>
</evidence>
<dbReference type="NCBIfam" id="TIGR00682">
    <property type="entry name" value="lpxK"/>
    <property type="match status" value="1"/>
</dbReference>
<dbReference type="GO" id="GO:0009244">
    <property type="term" value="P:lipopolysaccharide core region biosynthetic process"/>
    <property type="evidence" value="ECO:0007669"/>
    <property type="project" value="TreeGrafter"/>
</dbReference>
<dbReference type="PANTHER" id="PTHR42724:SF1">
    <property type="entry name" value="TETRAACYLDISACCHARIDE 4'-KINASE, MITOCHONDRIAL-RELATED"/>
    <property type="match status" value="1"/>
</dbReference>
<evidence type="ECO:0000313" key="14">
    <source>
        <dbReference type="EMBL" id="KKO72338.1"/>
    </source>
</evidence>
<name>A0A171KTX1_9BURK</name>
<feature type="binding site" evidence="13">
    <location>
        <begin position="66"/>
        <end position="73"/>
    </location>
    <ligand>
        <name>ATP</name>
        <dbReference type="ChEBI" id="CHEBI:30616"/>
    </ligand>
</feature>
<evidence type="ECO:0000256" key="5">
    <source>
        <dbReference type="ARBA" id="ARBA00022516"/>
    </source>
</evidence>
<evidence type="ECO:0000256" key="12">
    <source>
        <dbReference type="ARBA" id="ARBA00029757"/>
    </source>
</evidence>
<dbReference type="STRING" id="206506.AAV32_04365"/>
<dbReference type="SUPFAM" id="SSF52540">
    <property type="entry name" value="P-loop containing nucleoside triphosphate hydrolases"/>
    <property type="match status" value="1"/>
</dbReference>
<evidence type="ECO:0000256" key="3">
    <source>
        <dbReference type="ARBA" id="ARBA00012071"/>
    </source>
</evidence>